<evidence type="ECO:0000256" key="6">
    <source>
        <dbReference type="ARBA" id="ARBA00023136"/>
    </source>
</evidence>
<protein>
    <submittedName>
        <fullName evidence="9">Phosphonate ABC transporter, permease protein PhnE</fullName>
    </submittedName>
</protein>
<evidence type="ECO:0000256" key="5">
    <source>
        <dbReference type="ARBA" id="ARBA00022989"/>
    </source>
</evidence>
<comment type="similarity">
    <text evidence="7">Belongs to the binding-protein-dependent transport system permease family.</text>
</comment>
<evidence type="ECO:0000259" key="8">
    <source>
        <dbReference type="PROSITE" id="PS50928"/>
    </source>
</evidence>
<sequence length="267" mass="28850">MRASHSLTKQKYMRRAKFILLFIIISSMYIWAFAGIQYSGLLDSAWPVTKSIISGFVSPDLEYIYNREGEDLLRGLVETLAIAVVGIALSVVLAVPIGLWAARNLSSRYYLSSSGKVSLSFLRTLPDIVLALLFIKVVGPGAFAGMLALGIGAIGMLGKLYAEEVEGMDPGPVEAIIAVGGNKWQQLAFGVIPQVVPGFISATLYRFEINMRSATTLGVIGAGGIGTPLIFSIQSRNWERVGIILIGIVIVVLIVDLLSSYLRKKIV</sequence>
<dbReference type="Proteomes" id="UP001057753">
    <property type="component" value="Unassembled WGS sequence"/>
</dbReference>
<feature type="transmembrane region" description="Helical" evidence="7">
    <location>
        <begin position="128"/>
        <end position="154"/>
    </location>
</feature>
<dbReference type="GO" id="GO:0005886">
    <property type="term" value="C:plasma membrane"/>
    <property type="evidence" value="ECO:0007669"/>
    <property type="project" value="UniProtKB-SubCell"/>
</dbReference>
<dbReference type="CDD" id="cd06261">
    <property type="entry name" value="TM_PBP2"/>
    <property type="match status" value="1"/>
</dbReference>
<dbReference type="GO" id="GO:0030313">
    <property type="term" value="C:cell envelope"/>
    <property type="evidence" value="ECO:0007669"/>
    <property type="project" value="UniProtKB-SubCell"/>
</dbReference>
<dbReference type="Gene3D" id="1.10.3720.10">
    <property type="entry name" value="MetI-like"/>
    <property type="match status" value="1"/>
</dbReference>
<feature type="domain" description="ABC transmembrane type-1" evidence="8">
    <location>
        <begin position="76"/>
        <end position="259"/>
    </location>
</feature>
<evidence type="ECO:0000256" key="3">
    <source>
        <dbReference type="ARBA" id="ARBA00022448"/>
    </source>
</evidence>
<dbReference type="Pfam" id="PF00528">
    <property type="entry name" value="BPD_transp_1"/>
    <property type="match status" value="1"/>
</dbReference>
<evidence type="ECO:0000256" key="4">
    <source>
        <dbReference type="ARBA" id="ARBA00022692"/>
    </source>
</evidence>
<evidence type="ECO:0000256" key="7">
    <source>
        <dbReference type="RuleBase" id="RU363032"/>
    </source>
</evidence>
<dbReference type="PANTHER" id="PTHR30043:SF8">
    <property type="entry name" value="ABC TRANSPORTER, PERMEASE PROTEIN CC0363, PUTATIVE-RELATED"/>
    <property type="match status" value="1"/>
</dbReference>
<dbReference type="InterPro" id="IPR005769">
    <property type="entry name" value="PhnE/PtxC"/>
</dbReference>
<accession>A0A9Q4B6C6</accession>
<dbReference type="RefSeq" id="WP_257823125.1">
    <property type="nucleotide sequence ID" value="NZ_JABXYM010000002.1"/>
</dbReference>
<feature type="transmembrane region" description="Helical" evidence="7">
    <location>
        <begin position="18"/>
        <end position="38"/>
    </location>
</feature>
<dbReference type="SUPFAM" id="SSF161098">
    <property type="entry name" value="MetI-like"/>
    <property type="match status" value="1"/>
</dbReference>
<dbReference type="AlphaFoldDB" id="A0A9Q4B6C6"/>
<keyword evidence="10" id="KW-1185">Reference proteome</keyword>
<dbReference type="EMBL" id="JABXYM010000002">
    <property type="protein sequence ID" value="MCR6098740.1"/>
    <property type="molecule type" value="Genomic_DNA"/>
</dbReference>
<comment type="caution">
    <text evidence="9">The sequence shown here is derived from an EMBL/GenBank/DDBJ whole genome shotgun (WGS) entry which is preliminary data.</text>
</comment>
<feature type="transmembrane region" description="Helical" evidence="7">
    <location>
        <begin position="241"/>
        <end position="262"/>
    </location>
</feature>
<comment type="subcellular location">
    <subcellularLocation>
        <location evidence="2">Cell envelope</location>
    </subcellularLocation>
    <subcellularLocation>
        <location evidence="7">Cell membrane</location>
        <topology evidence="7">Multi-pass membrane protein</topology>
    </subcellularLocation>
    <subcellularLocation>
        <location evidence="1">Membrane</location>
        <topology evidence="1">Multi-pass membrane protein</topology>
    </subcellularLocation>
</comment>
<dbReference type="PANTHER" id="PTHR30043">
    <property type="entry name" value="PHOSPHONATES TRANSPORT SYSTEM PERMEASE PROTEIN"/>
    <property type="match status" value="1"/>
</dbReference>
<keyword evidence="5 7" id="KW-1133">Transmembrane helix</keyword>
<feature type="transmembrane region" description="Helical" evidence="7">
    <location>
        <begin position="217"/>
        <end position="235"/>
    </location>
</feature>
<evidence type="ECO:0000256" key="2">
    <source>
        <dbReference type="ARBA" id="ARBA00004196"/>
    </source>
</evidence>
<dbReference type="PROSITE" id="PS50928">
    <property type="entry name" value="ABC_TM1"/>
    <property type="match status" value="1"/>
</dbReference>
<dbReference type="NCBIfam" id="TIGR01097">
    <property type="entry name" value="PhnE"/>
    <property type="match status" value="1"/>
</dbReference>
<evidence type="ECO:0000313" key="10">
    <source>
        <dbReference type="Proteomes" id="UP001057753"/>
    </source>
</evidence>
<evidence type="ECO:0000256" key="1">
    <source>
        <dbReference type="ARBA" id="ARBA00004141"/>
    </source>
</evidence>
<organism evidence="9 10">
    <name type="scientific">Salipaludibacillus agaradhaerens</name>
    <name type="common">Bacillus agaradhaerens</name>
    <dbReference type="NCBI Taxonomy" id="76935"/>
    <lineage>
        <taxon>Bacteria</taxon>
        <taxon>Bacillati</taxon>
        <taxon>Bacillota</taxon>
        <taxon>Bacilli</taxon>
        <taxon>Bacillales</taxon>
        <taxon>Bacillaceae</taxon>
    </lineage>
</organism>
<dbReference type="InterPro" id="IPR000515">
    <property type="entry name" value="MetI-like"/>
</dbReference>
<keyword evidence="6 7" id="KW-0472">Membrane</keyword>
<gene>
    <name evidence="9" type="primary">phnE</name>
    <name evidence="9" type="ORF">HXA33_19710</name>
</gene>
<proteinExistence type="inferred from homology"/>
<keyword evidence="4 7" id="KW-0812">Transmembrane</keyword>
<keyword evidence="3 7" id="KW-0813">Transport</keyword>
<evidence type="ECO:0000313" key="9">
    <source>
        <dbReference type="EMBL" id="MCR6098740.1"/>
    </source>
</evidence>
<name>A0A9Q4B6C6_SALAG</name>
<feature type="transmembrane region" description="Helical" evidence="7">
    <location>
        <begin position="80"/>
        <end position="102"/>
    </location>
</feature>
<feature type="transmembrane region" description="Helical" evidence="7">
    <location>
        <begin position="187"/>
        <end position="205"/>
    </location>
</feature>
<dbReference type="InterPro" id="IPR035906">
    <property type="entry name" value="MetI-like_sf"/>
</dbReference>
<reference evidence="9" key="1">
    <citation type="submission" date="2020-06" db="EMBL/GenBank/DDBJ databases">
        <title>Insight into the genomes of haloalkaliphilic bacilli from Kenyan soda lakes.</title>
        <authorList>
            <person name="Mwirichia R."/>
            <person name="Villamizar G.C."/>
            <person name="Poehlein A."/>
            <person name="Mugweru J."/>
            <person name="Kipnyargis A."/>
            <person name="Kiplimo D."/>
            <person name="Orwa P."/>
            <person name="Daniel R."/>
        </authorList>
    </citation>
    <scope>NUCLEOTIDE SEQUENCE</scope>
    <source>
        <strain evidence="9">B1096_S55</strain>
    </source>
</reference>
<dbReference type="GO" id="GO:0015416">
    <property type="term" value="F:ABC-type phosphonate transporter activity"/>
    <property type="evidence" value="ECO:0007669"/>
    <property type="project" value="InterPro"/>
</dbReference>